<gene>
    <name evidence="1" type="ORF">FCN80_24135</name>
</gene>
<keyword evidence="2" id="KW-1185">Reference proteome</keyword>
<organism evidence="1 2">
    <name type="scientific">Martelella alba</name>
    <dbReference type="NCBI Taxonomy" id="2590451"/>
    <lineage>
        <taxon>Bacteria</taxon>
        <taxon>Pseudomonadati</taxon>
        <taxon>Pseudomonadota</taxon>
        <taxon>Alphaproteobacteria</taxon>
        <taxon>Hyphomicrobiales</taxon>
        <taxon>Aurantimonadaceae</taxon>
        <taxon>Martelella</taxon>
    </lineage>
</organism>
<sequence>MTKLFIANCSKKNVDFTYRSPDSDKIVYQRIPVGGQIQVYKEATAEALNRIISQHVRYGLIPVGDIPRSRAFVGLCYQFDKPINIDSIINAAHNNDQVLIARGAESRKAAAIAMDRTLAETVPGYAGGAELEVVEEARKNDDAPLMAELISLDEQASVARGRGRSRKR</sequence>
<accession>A0ABY2SDR8</accession>
<comment type="caution">
    <text evidence="1">The sequence shown here is derived from an EMBL/GenBank/DDBJ whole genome shotgun (WGS) entry which is preliminary data.</text>
</comment>
<dbReference type="Proteomes" id="UP000305202">
    <property type="component" value="Unassembled WGS sequence"/>
</dbReference>
<evidence type="ECO:0000313" key="1">
    <source>
        <dbReference type="EMBL" id="TKI02735.1"/>
    </source>
</evidence>
<reference evidence="1 2" key="1">
    <citation type="submission" date="2019-04" db="EMBL/GenBank/DDBJ databases">
        <authorList>
            <person name="Li M."/>
            <person name="Gao C."/>
        </authorList>
    </citation>
    <scope>NUCLEOTIDE SEQUENCE [LARGE SCALE GENOMIC DNA]</scope>
    <source>
        <strain evidence="1 2">BGMRC 2031</strain>
    </source>
</reference>
<evidence type="ECO:0000313" key="2">
    <source>
        <dbReference type="Proteomes" id="UP000305202"/>
    </source>
</evidence>
<protein>
    <submittedName>
        <fullName evidence="1">Uncharacterized protein</fullName>
    </submittedName>
</protein>
<name>A0ABY2SDR8_9HYPH</name>
<proteinExistence type="predicted"/>
<dbReference type="EMBL" id="SZPQ01000063">
    <property type="protein sequence ID" value="TKI02735.1"/>
    <property type="molecule type" value="Genomic_DNA"/>
</dbReference>
<dbReference type="RefSeq" id="WP_136992873.1">
    <property type="nucleotide sequence ID" value="NZ_SZPQ01000063.1"/>
</dbReference>